<name>A0ABR8N7U7_9ACTN</name>
<sequence>MSTEPLLHLDLQLVDLDPRALRLGESWLDEDYLPEALTAGGWGRARRFTCSAEPHLQLVVLDRPDVGGATRPRPVIRSNLGRRWVRSFLGQGFTQTYESSGNTDVPEVVNAIITVVRPEGVSEFDAWYSQVHVPDILACPGWEAARRFRAVDGTPMFLALYELADATMPFQSPEYERAVGWDEVEHHIAGYHGFRTYELSTEVSSSP</sequence>
<accession>A0ABR8N7U7</accession>
<dbReference type="SUPFAM" id="SSF54909">
    <property type="entry name" value="Dimeric alpha+beta barrel"/>
    <property type="match status" value="1"/>
</dbReference>
<dbReference type="EMBL" id="JACXYZ010000001">
    <property type="protein sequence ID" value="MBD3924218.1"/>
    <property type="molecule type" value="Genomic_DNA"/>
</dbReference>
<dbReference type="Proteomes" id="UP000618818">
    <property type="component" value="Unassembled WGS sequence"/>
</dbReference>
<gene>
    <name evidence="1" type="ORF">IEZ26_06265</name>
</gene>
<evidence type="ECO:0000313" key="1">
    <source>
        <dbReference type="EMBL" id="MBD3924218.1"/>
    </source>
</evidence>
<keyword evidence="2" id="KW-1185">Reference proteome</keyword>
<reference evidence="1 2" key="1">
    <citation type="submission" date="2020-09" db="EMBL/GenBank/DDBJ databases">
        <title>novel species in genus Nocardioides.</title>
        <authorList>
            <person name="Zhang G."/>
        </authorList>
    </citation>
    <scope>NUCLEOTIDE SEQUENCE [LARGE SCALE GENOMIC DNA]</scope>
    <source>
        <strain evidence="1 2">KCTC 39551</strain>
    </source>
</reference>
<dbReference type="InterPro" id="IPR011008">
    <property type="entry name" value="Dimeric_a/b-barrel"/>
</dbReference>
<proteinExistence type="predicted"/>
<dbReference type="RefSeq" id="WP_191194006.1">
    <property type="nucleotide sequence ID" value="NZ_JACXYZ010000001.1"/>
</dbReference>
<comment type="caution">
    <text evidence="1">The sequence shown here is derived from an EMBL/GenBank/DDBJ whole genome shotgun (WGS) entry which is preliminary data.</text>
</comment>
<protein>
    <recommendedName>
        <fullName evidence="3">EthD domain-containing protein</fullName>
    </recommendedName>
</protein>
<evidence type="ECO:0000313" key="2">
    <source>
        <dbReference type="Proteomes" id="UP000618818"/>
    </source>
</evidence>
<evidence type="ECO:0008006" key="3">
    <source>
        <dbReference type="Google" id="ProtNLM"/>
    </source>
</evidence>
<organism evidence="1 2">
    <name type="scientific">Nocardioides cavernae</name>
    <dbReference type="NCBI Taxonomy" id="1921566"/>
    <lineage>
        <taxon>Bacteria</taxon>
        <taxon>Bacillati</taxon>
        <taxon>Actinomycetota</taxon>
        <taxon>Actinomycetes</taxon>
        <taxon>Propionibacteriales</taxon>
        <taxon>Nocardioidaceae</taxon>
        <taxon>Nocardioides</taxon>
    </lineage>
</organism>